<name>A0AA39IQB7_9BILA</name>
<dbReference type="EMBL" id="JAUCMV010000001">
    <property type="protein sequence ID" value="KAK0427875.1"/>
    <property type="molecule type" value="Genomic_DNA"/>
</dbReference>
<gene>
    <name evidence="1" type="ORF">QR680_010466</name>
</gene>
<organism evidence="1 2">
    <name type="scientific">Steinernema hermaphroditum</name>
    <dbReference type="NCBI Taxonomy" id="289476"/>
    <lineage>
        <taxon>Eukaryota</taxon>
        <taxon>Metazoa</taxon>
        <taxon>Ecdysozoa</taxon>
        <taxon>Nematoda</taxon>
        <taxon>Chromadorea</taxon>
        <taxon>Rhabditida</taxon>
        <taxon>Tylenchina</taxon>
        <taxon>Panagrolaimomorpha</taxon>
        <taxon>Strongyloidoidea</taxon>
        <taxon>Steinernematidae</taxon>
        <taxon>Steinernema</taxon>
    </lineage>
</organism>
<keyword evidence="2" id="KW-1185">Reference proteome</keyword>
<dbReference type="AlphaFoldDB" id="A0AA39IQB7"/>
<accession>A0AA39IQB7</accession>
<sequence length="81" mass="9627">MSKIVQVLLARAPIAHLNDLEKESFQVHPWHEIPFLPRYSQITSFELPSWVWRRSVAFLDIKEDIKFFEPSLVLRFERSGC</sequence>
<evidence type="ECO:0000313" key="1">
    <source>
        <dbReference type="EMBL" id="KAK0427875.1"/>
    </source>
</evidence>
<dbReference type="Proteomes" id="UP001175271">
    <property type="component" value="Unassembled WGS sequence"/>
</dbReference>
<protein>
    <submittedName>
        <fullName evidence="1">Uncharacterized protein</fullName>
    </submittedName>
</protein>
<proteinExistence type="predicted"/>
<evidence type="ECO:0000313" key="2">
    <source>
        <dbReference type="Proteomes" id="UP001175271"/>
    </source>
</evidence>
<reference evidence="1" key="1">
    <citation type="submission" date="2023-06" db="EMBL/GenBank/DDBJ databases">
        <title>Genomic analysis of the entomopathogenic nematode Steinernema hermaphroditum.</title>
        <authorList>
            <person name="Schwarz E.M."/>
            <person name="Heppert J.K."/>
            <person name="Baniya A."/>
            <person name="Schwartz H.T."/>
            <person name="Tan C.-H."/>
            <person name="Antoshechkin I."/>
            <person name="Sternberg P.W."/>
            <person name="Goodrich-Blair H."/>
            <person name="Dillman A.R."/>
        </authorList>
    </citation>
    <scope>NUCLEOTIDE SEQUENCE</scope>
    <source>
        <strain evidence="1">PS9179</strain>
        <tissue evidence="1">Whole animal</tissue>
    </source>
</reference>
<comment type="caution">
    <text evidence="1">The sequence shown here is derived from an EMBL/GenBank/DDBJ whole genome shotgun (WGS) entry which is preliminary data.</text>
</comment>